<evidence type="ECO:0000256" key="2">
    <source>
        <dbReference type="SAM" id="SignalP"/>
    </source>
</evidence>
<organism evidence="3">
    <name type="scientific">Oryza nivara</name>
    <name type="common">Indian wild rice</name>
    <name type="synonym">Oryza sativa f. spontanea</name>
    <dbReference type="NCBI Taxonomy" id="4536"/>
    <lineage>
        <taxon>Eukaryota</taxon>
        <taxon>Viridiplantae</taxon>
        <taxon>Streptophyta</taxon>
        <taxon>Embryophyta</taxon>
        <taxon>Tracheophyta</taxon>
        <taxon>Spermatophyta</taxon>
        <taxon>Magnoliopsida</taxon>
        <taxon>Liliopsida</taxon>
        <taxon>Poales</taxon>
        <taxon>Poaceae</taxon>
        <taxon>BOP clade</taxon>
        <taxon>Oryzoideae</taxon>
        <taxon>Oryzeae</taxon>
        <taxon>Oryzinae</taxon>
        <taxon>Oryza</taxon>
    </lineage>
</organism>
<keyword evidence="2" id="KW-0732">Signal</keyword>
<dbReference type="Proteomes" id="UP000006591">
    <property type="component" value="Chromosome 2"/>
</dbReference>
<accession>A0A0E0G9Y6</accession>
<reference evidence="3" key="2">
    <citation type="submission" date="2018-04" db="EMBL/GenBank/DDBJ databases">
        <title>OnivRS2 (Oryza nivara Reference Sequence Version 2).</title>
        <authorList>
            <person name="Zhang J."/>
            <person name="Kudrna D."/>
            <person name="Lee S."/>
            <person name="Talag J."/>
            <person name="Rajasekar S."/>
            <person name="Welchert J."/>
            <person name="Hsing Y.-I."/>
            <person name="Wing R.A."/>
        </authorList>
    </citation>
    <scope>NUCLEOTIDE SEQUENCE [LARGE SCALE GENOMIC DNA]</scope>
    <source>
        <strain evidence="3">SL10</strain>
    </source>
</reference>
<dbReference type="HOGENOM" id="CLU_1899557_0_0_1"/>
<evidence type="ECO:0000313" key="3">
    <source>
        <dbReference type="EnsemblPlants" id="ONIVA02G27080.1"/>
    </source>
</evidence>
<sequence>MGPLLLRRRLVGLVPSLLAAHPFVSHDASVAAITAAASLPLPLPRRPSPGADALLLSRLIPLASLAEVRERRKGEKRGKRGGVDVDTLTCGAHADSTTTSNKTRVKTAEGPKKAACQAMRNCRLWQPQKLKQQQ</sequence>
<feature type="region of interest" description="Disordered" evidence="1">
    <location>
        <begin position="70"/>
        <end position="112"/>
    </location>
</feature>
<dbReference type="AlphaFoldDB" id="A0A0E0G9Y6"/>
<evidence type="ECO:0000313" key="4">
    <source>
        <dbReference type="Proteomes" id="UP000006591"/>
    </source>
</evidence>
<dbReference type="Gramene" id="ONIVA02G27080.1">
    <property type="protein sequence ID" value="ONIVA02G27080.1"/>
    <property type="gene ID" value="ONIVA02G27080"/>
</dbReference>
<protein>
    <submittedName>
        <fullName evidence="3">Uncharacterized protein</fullName>
    </submittedName>
</protein>
<reference evidence="3" key="1">
    <citation type="submission" date="2015-04" db="UniProtKB">
        <authorList>
            <consortium name="EnsemblPlants"/>
        </authorList>
    </citation>
    <scope>IDENTIFICATION</scope>
    <source>
        <strain evidence="3">SL10</strain>
    </source>
</reference>
<name>A0A0E0G9Y6_ORYNI</name>
<dbReference type="EnsemblPlants" id="ONIVA02G27080.1">
    <property type="protein sequence ID" value="ONIVA02G27080.1"/>
    <property type="gene ID" value="ONIVA02G27080"/>
</dbReference>
<keyword evidence="4" id="KW-1185">Reference proteome</keyword>
<evidence type="ECO:0000256" key="1">
    <source>
        <dbReference type="SAM" id="MobiDB-lite"/>
    </source>
</evidence>
<feature type="signal peptide" evidence="2">
    <location>
        <begin position="1"/>
        <end position="19"/>
    </location>
</feature>
<feature type="chain" id="PRO_5002360281" evidence="2">
    <location>
        <begin position="20"/>
        <end position="134"/>
    </location>
</feature>
<proteinExistence type="predicted"/>